<evidence type="ECO:0000313" key="11">
    <source>
        <dbReference type="Proteomes" id="UP000308528"/>
    </source>
</evidence>
<dbReference type="GO" id="GO:0008381">
    <property type="term" value="F:mechanosensitive monoatomic ion channel activity"/>
    <property type="evidence" value="ECO:0007669"/>
    <property type="project" value="UniProtKB-UniRule"/>
</dbReference>
<dbReference type="PANTHER" id="PTHR30266:SF2">
    <property type="entry name" value="LARGE-CONDUCTANCE MECHANOSENSITIVE CHANNEL"/>
    <property type="match status" value="1"/>
</dbReference>
<evidence type="ECO:0000256" key="2">
    <source>
        <dbReference type="ARBA" id="ARBA00022448"/>
    </source>
</evidence>
<dbReference type="HAMAP" id="MF_00115">
    <property type="entry name" value="MscL"/>
    <property type="match status" value="1"/>
</dbReference>
<evidence type="ECO:0000256" key="9">
    <source>
        <dbReference type="HAMAP-Rule" id="MF_00115"/>
    </source>
</evidence>
<keyword evidence="5 9" id="KW-1133">Transmembrane helix</keyword>
<keyword evidence="11" id="KW-1185">Reference proteome</keyword>
<dbReference type="Gene3D" id="1.10.1200.120">
    <property type="entry name" value="Large-conductance mechanosensitive channel, MscL, domain 1"/>
    <property type="match status" value="1"/>
</dbReference>
<dbReference type="OrthoDB" id="9810350at2"/>
<comment type="caution">
    <text evidence="10">The sequence shown here is derived from an EMBL/GenBank/DDBJ whole genome shotgun (WGS) entry which is preliminary data.</text>
</comment>
<name>A0A4S4NS67_9BACT</name>
<accession>A0A4S4NS67</accession>
<sequence length="140" mass="15294">MFQEFKTFIMKGNVLELATAVIIAGAFGAIVTSFTNDILMPPIGQLLGGVDFSELTIPLSETVYDAEGNVVEAGAAIRYGIFIQRIIDFIIIAFAIFLLIRSYNRMTEKPKPAAAPAPPPGPSEKDILLQIRDELVKRPL</sequence>
<keyword evidence="3 9" id="KW-1003">Cell membrane</keyword>
<gene>
    <name evidence="9 10" type="primary">mscL</name>
    <name evidence="10" type="ORF">E4021_05660</name>
</gene>
<keyword evidence="4 9" id="KW-0812">Transmembrane</keyword>
<evidence type="ECO:0000256" key="3">
    <source>
        <dbReference type="ARBA" id="ARBA00022475"/>
    </source>
</evidence>
<evidence type="ECO:0000256" key="8">
    <source>
        <dbReference type="ARBA" id="ARBA00023303"/>
    </source>
</evidence>
<evidence type="ECO:0000256" key="5">
    <source>
        <dbReference type="ARBA" id="ARBA00022989"/>
    </source>
</evidence>
<dbReference type="NCBIfam" id="TIGR00220">
    <property type="entry name" value="mscL"/>
    <property type="match status" value="1"/>
</dbReference>
<keyword evidence="6 9" id="KW-0406">Ion transport</keyword>
<keyword evidence="7 9" id="KW-0472">Membrane</keyword>
<dbReference type="GO" id="GO:0005886">
    <property type="term" value="C:plasma membrane"/>
    <property type="evidence" value="ECO:0007669"/>
    <property type="project" value="UniProtKB-SubCell"/>
</dbReference>
<proteinExistence type="inferred from homology"/>
<evidence type="ECO:0000313" key="10">
    <source>
        <dbReference type="EMBL" id="THH42067.1"/>
    </source>
</evidence>
<reference evidence="10 11" key="1">
    <citation type="submission" date="2019-04" db="EMBL/GenBank/DDBJ databases">
        <title>Lewinella litorea sp. nov., isolated from a marine sand.</title>
        <authorList>
            <person name="Yoon J.-H."/>
        </authorList>
    </citation>
    <scope>NUCLEOTIDE SEQUENCE [LARGE SCALE GENOMIC DNA]</scope>
    <source>
        <strain evidence="10 11">HSMS-39</strain>
    </source>
</reference>
<dbReference type="EMBL" id="SRSF01000001">
    <property type="protein sequence ID" value="THH42067.1"/>
    <property type="molecule type" value="Genomic_DNA"/>
</dbReference>
<feature type="transmembrane region" description="Helical" evidence="9">
    <location>
        <begin position="12"/>
        <end position="34"/>
    </location>
</feature>
<dbReference type="Pfam" id="PF01741">
    <property type="entry name" value="MscL"/>
    <property type="match status" value="1"/>
</dbReference>
<evidence type="ECO:0000256" key="7">
    <source>
        <dbReference type="ARBA" id="ARBA00023136"/>
    </source>
</evidence>
<comment type="subunit">
    <text evidence="9">Homopentamer.</text>
</comment>
<evidence type="ECO:0000256" key="4">
    <source>
        <dbReference type="ARBA" id="ARBA00022692"/>
    </source>
</evidence>
<dbReference type="InterPro" id="IPR037673">
    <property type="entry name" value="MSC/AndL"/>
</dbReference>
<organism evidence="10 11">
    <name type="scientific">Neolewinella litorea</name>
    <dbReference type="NCBI Taxonomy" id="2562452"/>
    <lineage>
        <taxon>Bacteria</taxon>
        <taxon>Pseudomonadati</taxon>
        <taxon>Bacteroidota</taxon>
        <taxon>Saprospiria</taxon>
        <taxon>Saprospirales</taxon>
        <taxon>Lewinellaceae</taxon>
        <taxon>Neolewinella</taxon>
    </lineage>
</organism>
<keyword evidence="8 9" id="KW-0407">Ion channel</keyword>
<dbReference type="PANTHER" id="PTHR30266">
    <property type="entry name" value="MECHANOSENSITIVE CHANNEL MSCL"/>
    <property type="match status" value="1"/>
</dbReference>
<protein>
    <recommendedName>
        <fullName evidence="9">Large-conductance mechanosensitive channel</fullName>
    </recommendedName>
</protein>
<dbReference type="PRINTS" id="PR01264">
    <property type="entry name" value="MECHCHANNEL"/>
</dbReference>
<feature type="transmembrane region" description="Helical" evidence="9">
    <location>
        <begin position="79"/>
        <end position="100"/>
    </location>
</feature>
<dbReference type="RefSeq" id="WP_136457168.1">
    <property type="nucleotide sequence ID" value="NZ_SRSF01000001.1"/>
</dbReference>
<dbReference type="InterPro" id="IPR036019">
    <property type="entry name" value="MscL_channel"/>
</dbReference>
<dbReference type="AlphaFoldDB" id="A0A4S4NS67"/>
<comment type="similarity">
    <text evidence="9">Belongs to the MscL family.</text>
</comment>
<evidence type="ECO:0000256" key="1">
    <source>
        <dbReference type="ARBA" id="ARBA00004141"/>
    </source>
</evidence>
<dbReference type="Proteomes" id="UP000308528">
    <property type="component" value="Unassembled WGS sequence"/>
</dbReference>
<keyword evidence="2 9" id="KW-0813">Transport</keyword>
<dbReference type="InterPro" id="IPR001185">
    <property type="entry name" value="MS_channel"/>
</dbReference>
<comment type="subcellular location">
    <subcellularLocation>
        <location evidence="9">Cell membrane</location>
        <topology evidence="9">Multi-pass membrane protein</topology>
    </subcellularLocation>
    <subcellularLocation>
        <location evidence="1">Membrane</location>
        <topology evidence="1">Multi-pass membrane protein</topology>
    </subcellularLocation>
</comment>
<comment type="function">
    <text evidence="9">Channel that opens in response to stretch forces in the membrane lipid bilayer. May participate in the regulation of osmotic pressure changes within the cell.</text>
</comment>
<dbReference type="SUPFAM" id="SSF81330">
    <property type="entry name" value="Gated mechanosensitive channel"/>
    <property type="match status" value="1"/>
</dbReference>
<evidence type="ECO:0000256" key="6">
    <source>
        <dbReference type="ARBA" id="ARBA00023065"/>
    </source>
</evidence>